<name>A0A3G2E7S7_9BURK</name>
<dbReference type="Pfam" id="PF16220">
    <property type="entry name" value="DUF4880"/>
    <property type="match status" value="1"/>
</dbReference>
<dbReference type="AlphaFoldDB" id="A0A3G2E7S7"/>
<dbReference type="GO" id="GO:0016989">
    <property type="term" value="F:sigma factor antagonist activity"/>
    <property type="evidence" value="ECO:0007669"/>
    <property type="project" value="TreeGrafter"/>
</dbReference>
<dbReference type="Proteomes" id="UP000279594">
    <property type="component" value="Chromosome"/>
</dbReference>
<sequence length="324" mass="35193">MGAFTPEAASLQAVEWLVRLQAGDATPEVEQAWRAWRDSDPEHEQAWQHVEGCMARMRALPAPLAHGTLARKPVHAQANAARRQSLKLLALLAVGGGAWLAGGDEQARFWLADYRTGTGELRHVVLDDGTRIALNTASSIDVRYDAGQRLVTVVKGEIMVSTARDQAGRPFVVQTAQGRLQPVGTRFAVRVDGERTQLGVFAGAVDIQLEQAPDAARRLQAGQQTSFTAAQIGAVRTLAAGADAWTAGMLVAHDMPLAEFIGELARYRHGRLACDPAIAHLRVSGIYPLADTTQVLDMLTRTLPVDVRQTTRFWVSVVPHRQHA</sequence>
<evidence type="ECO:0000259" key="1">
    <source>
        <dbReference type="Pfam" id="PF04773"/>
    </source>
</evidence>
<dbReference type="PANTHER" id="PTHR30273">
    <property type="entry name" value="PERIPLASMIC SIGNAL SENSOR AND SIGMA FACTOR ACTIVATOR FECR-RELATED"/>
    <property type="match status" value="1"/>
</dbReference>
<keyword evidence="4" id="KW-1185">Reference proteome</keyword>
<protein>
    <submittedName>
        <fullName evidence="3">DUF4880 domain-containing protein</fullName>
    </submittedName>
</protein>
<feature type="domain" description="FecR N-terminal" evidence="2">
    <location>
        <begin position="12"/>
        <end position="51"/>
    </location>
</feature>
<dbReference type="Pfam" id="PF04773">
    <property type="entry name" value="FecR"/>
    <property type="match status" value="1"/>
</dbReference>
<feature type="domain" description="FecR protein" evidence="1">
    <location>
        <begin position="113"/>
        <end position="205"/>
    </location>
</feature>
<dbReference type="InterPro" id="IPR012373">
    <property type="entry name" value="Ferrdict_sens_TM"/>
</dbReference>
<dbReference type="Gene3D" id="2.60.120.1440">
    <property type="match status" value="1"/>
</dbReference>
<dbReference type="InterPro" id="IPR006860">
    <property type="entry name" value="FecR"/>
</dbReference>
<evidence type="ECO:0000313" key="4">
    <source>
        <dbReference type="Proteomes" id="UP000279594"/>
    </source>
</evidence>
<reference evidence="3 4" key="1">
    <citation type="submission" date="2018-10" db="EMBL/GenBank/DDBJ databases">
        <title>Effects of UV and annual dynamics of microbial communities in freshwater RAS systems.</title>
        <authorList>
            <person name="Bekkelund A.K."/>
            <person name="Hansen B.R."/>
            <person name="Stokken H."/>
            <person name="Eriksen B.F."/>
            <person name="Kashulin N.A."/>
        </authorList>
    </citation>
    <scope>NUCLEOTIDE SEQUENCE [LARGE SCALE GENOMIC DNA]</scope>
    <source>
        <strain evidence="3 4">BHSEK</strain>
    </source>
</reference>
<proteinExistence type="predicted"/>
<evidence type="ECO:0000259" key="2">
    <source>
        <dbReference type="Pfam" id="PF16220"/>
    </source>
</evidence>
<accession>A0A3G2E7S7</accession>
<dbReference type="PIRSF" id="PIRSF018266">
    <property type="entry name" value="FecR"/>
    <property type="match status" value="1"/>
</dbReference>
<dbReference type="EMBL" id="CP033019">
    <property type="protein sequence ID" value="AYM76281.1"/>
    <property type="molecule type" value="Genomic_DNA"/>
</dbReference>
<evidence type="ECO:0000313" key="3">
    <source>
        <dbReference type="EMBL" id="AYM76281.1"/>
    </source>
</evidence>
<organism evidence="3 4">
    <name type="scientific">Janthinobacterium agaricidamnosum</name>
    <dbReference type="NCBI Taxonomy" id="55508"/>
    <lineage>
        <taxon>Bacteria</taxon>
        <taxon>Pseudomonadati</taxon>
        <taxon>Pseudomonadota</taxon>
        <taxon>Betaproteobacteria</taxon>
        <taxon>Burkholderiales</taxon>
        <taxon>Oxalobacteraceae</taxon>
        <taxon>Janthinobacterium</taxon>
    </lineage>
</organism>
<gene>
    <name evidence="3" type="ORF">D9M09_11120</name>
</gene>
<dbReference type="InterPro" id="IPR032623">
    <property type="entry name" value="FecR_N"/>
</dbReference>
<dbReference type="PANTHER" id="PTHR30273:SF2">
    <property type="entry name" value="PROTEIN FECR"/>
    <property type="match status" value="1"/>
</dbReference>